<organism evidence="2 3">
    <name type="scientific">Cyanistes caeruleus</name>
    <name type="common">Eurasian blue tit</name>
    <name type="synonym">Parus caeruleus</name>
    <dbReference type="NCBI Taxonomy" id="156563"/>
    <lineage>
        <taxon>Eukaryota</taxon>
        <taxon>Metazoa</taxon>
        <taxon>Chordata</taxon>
        <taxon>Craniata</taxon>
        <taxon>Vertebrata</taxon>
        <taxon>Euteleostomi</taxon>
        <taxon>Archelosauria</taxon>
        <taxon>Archosauria</taxon>
        <taxon>Dinosauria</taxon>
        <taxon>Saurischia</taxon>
        <taxon>Theropoda</taxon>
        <taxon>Coelurosauria</taxon>
        <taxon>Aves</taxon>
        <taxon>Neognathae</taxon>
        <taxon>Neoaves</taxon>
        <taxon>Telluraves</taxon>
        <taxon>Australaves</taxon>
        <taxon>Passeriformes</taxon>
        <taxon>Paridae</taxon>
        <taxon>Cyanistes</taxon>
    </lineage>
</organism>
<dbReference type="Proteomes" id="UP000694410">
    <property type="component" value="Unplaced"/>
</dbReference>
<evidence type="ECO:0000256" key="1">
    <source>
        <dbReference type="SAM" id="MobiDB-lite"/>
    </source>
</evidence>
<dbReference type="Ensembl" id="ENSCCET00000036932.1">
    <property type="protein sequence ID" value="ENSCCEP00000024634.1"/>
    <property type="gene ID" value="ENSCCEG00000021848.1"/>
</dbReference>
<accession>A0A8C0VP89</accession>
<keyword evidence="3" id="KW-1185">Reference proteome</keyword>
<reference evidence="2" key="2">
    <citation type="submission" date="2025-09" db="UniProtKB">
        <authorList>
            <consortium name="Ensembl"/>
        </authorList>
    </citation>
    <scope>IDENTIFICATION</scope>
</reference>
<protein>
    <submittedName>
        <fullName evidence="2">Uncharacterized protein</fullName>
    </submittedName>
</protein>
<evidence type="ECO:0000313" key="2">
    <source>
        <dbReference type="Ensembl" id="ENSCCEP00000024634.1"/>
    </source>
</evidence>
<feature type="region of interest" description="Disordered" evidence="1">
    <location>
        <begin position="1"/>
        <end position="53"/>
    </location>
</feature>
<proteinExistence type="predicted"/>
<feature type="region of interest" description="Disordered" evidence="1">
    <location>
        <begin position="178"/>
        <end position="202"/>
    </location>
</feature>
<sequence>APGNGDKIPSVPPLQGHGAAAPVSTNIPRPSQPPRGIRVTNPPSPGARSDTNPPICIPGSGRIYIPGSGRICIPGSGRICIPGSGRICIPGSGRICIPGSGRICIPGSGRICIPGSGRICIPGSGRICIPGSGRICIPGSAALPDFPRPDFTELPPPHPLRKLRFNFFPLLQKDFKSQLPSPGAAWSFTPRSTPHPKLPDRL</sequence>
<reference evidence="2" key="1">
    <citation type="submission" date="2025-08" db="UniProtKB">
        <authorList>
            <consortium name="Ensembl"/>
        </authorList>
    </citation>
    <scope>IDENTIFICATION</scope>
</reference>
<name>A0A8C0VP89_CYACU</name>
<dbReference type="AlphaFoldDB" id="A0A8C0VP89"/>
<evidence type="ECO:0000313" key="3">
    <source>
        <dbReference type="Proteomes" id="UP000694410"/>
    </source>
</evidence>